<dbReference type="Pfam" id="PF02174">
    <property type="entry name" value="IRS"/>
    <property type="match status" value="1"/>
</dbReference>
<organism evidence="8 9">
    <name type="scientific">Orchesella dallaii</name>
    <dbReference type="NCBI Taxonomy" id="48710"/>
    <lineage>
        <taxon>Eukaryota</taxon>
        <taxon>Metazoa</taxon>
        <taxon>Ecdysozoa</taxon>
        <taxon>Arthropoda</taxon>
        <taxon>Hexapoda</taxon>
        <taxon>Collembola</taxon>
        <taxon>Entomobryomorpha</taxon>
        <taxon>Entomobryoidea</taxon>
        <taxon>Orchesellidae</taxon>
        <taxon>Orchesellinae</taxon>
        <taxon>Orchesella</taxon>
    </lineage>
</organism>
<evidence type="ECO:0000259" key="7">
    <source>
        <dbReference type="PROSITE" id="PS51064"/>
    </source>
</evidence>
<comment type="caution">
    <text evidence="8">The sequence shown here is derived from an EMBL/GenBank/DDBJ whole genome shotgun (WGS) entry which is preliminary data.</text>
</comment>
<evidence type="ECO:0000256" key="4">
    <source>
        <dbReference type="ARBA" id="ARBA00023136"/>
    </source>
</evidence>
<evidence type="ECO:0000256" key="3">
    <source>
        <dbReference type="ARBA" id="ARBA00022707"/>
    </source>
</evidence>
<dbReference type="PANTHER" id="PTHR21258">
    <property type="entry name" value="DOCKING PROTEIN RELATED"/>
    <property type="match status" value="1"/>
</dbReference>
<evidence type="ECO:0000256" key="5">
    <source>
        <dbReference type="ARBA" id="ARBA00023288"/>
    </source>
</evidence>
<dbReference type="Proteomes" id="UP001642540">
    <property type="component" value="Unassembled WGS sequence"/>
</dbReference>
<dbReference type="Gene3D" id="2.30.29.30">
    <property type="entry name" value="Pleckstrin-homology domain (PH domain)/Phosphotyrosine-binding domain (PTB)"/>
    <property type="match status" value="1"/>
</dbReference>
<dbReference type="InterPro" id="IPR050996">
    <property type="entry name" value="Docking_Protein_DOK"/>
</dbReference>
<feature type="region of interest" description="Disordered" evidence="6">
    <location>
        <begin position="427"/>
        <end position="447"/>
    </location>
</feature>
<dbReference type="SUPFAM" id="SSF50729">
    <property type="entry name" value="PH domain-like"/>
    <property type="match status" value="1"/>
</dbReference>
<evidence type="ECO:0000256" key="1">
    <source>
        <dbReference type="ARBA" id="ARBA00004370"/>
    </source>
</evidence>
<dbReference type="EMBL" id="CAXLJM020000006">
    <property type="protein sequence ID" value="CAL8071676.1"/>
    <property type="molecule type" value="Genomic_DNA"/>
</dbReference>
<dbReference type="InterPro" id="IPR002404">
    <property type="entry name" value="IRS_PTB"/>
</dbReference>
<keyword evidence="2" id="KW-0597">Phosphoprotein</keyword>
<dbReference type="InterPro" id="IPR011993">
    <property type="entry name" value="PH-like_dom_sf"/>
</dbReference>
<evidence type="ECO:0000313" key="8">
    <source>
        <dbReference type="EMBL" id="CAL8071676.1"/>
    </source>
</evidence>
<evidence type="ECO:0000256" key="6">
    <source>
        <dbReference type="SAM" id="MobiDB-lite"/>
    </source>
</evidence>
<dbReference type="SMART" id="SM00310">
    <property type="entry name" value="PTBI"/>
    <property type="match status" value="1"/>
</dbReference>
<reference evidence="8 9" key="1">
    <citation type="submission" date="2024-08" db="EMBL/GenBank/DDBJ databases">
        <authorList>
            <person name="Cucini C."/>
            <person name="Frati F."/>
        </authorList>
    </citation>
    <scope>NUCLEOTIDE SEQUENCE [LARGE SCALE GENOMIC DNA]</scope>
</reference>
<dbReference type="SMART" id="SM01244">
    <property type="entry name" value="IRS"/>
    <property type="match status" value="1"/>
</dbReference>
<sequence>MGCFGSRIAFLRSCSFPAGRRNSHRQNIFTVQNVDDMGQGVSPGKLEVTETDLVLHVKGKPSLTWPLRCLRRYGYDNDLFSFESGRRCPTGAGIFAFRCHRAQSLFNLLQSKIQGNSSSSLPTLPTTPITPPNVGTPVNTGNIPTTVSTPVSSTFVYVNLSESNSSRFITSSTAAMSATCANSSSAANSAVPATSSEPPDVVQTPSAASIQEQIISNSVGRGPAKPYSDQNHPVYMNVESHGGALFSASGPIHNYQNNLTSIPLPARRPIHTSEHPSITSSAMAGPSTSVRPSSSGSQSHDALYTNVFCNKGASSSSRPFGAPIQEPAEINYAELDLKTDRPSSSSSTFSGKTGLLRHQLLSSSQSAPHPALDSVNKVRLASGAGTTDIHPKLTNDQNNGELGYATIDFDKTAALSVITRSKITLGFTSDNESGSSSKKSRHGSAAL</sequence>
<comment type="subcellular location">
    <subcellularLocation>
        <location evidence="1">Membrane</location>
    </subcellularLocation>
</comment>
<feature type="compositionally biased region" description="Basic residues" evidence="6">
    <location>
        <begin position="438"/>
        <end position="447"/>
    </location>
</feature>
<feature type="domain" description="IRS-type PTB" evidence="7">
    <location>
        <begin position="21"/>
        <end position="123"/>
    </location>
</feature>
<proteinExistence type="predicted"/>
<name>A0ABP1PPT0_9HEXA</name>
<accession>A0ABP1PPT0</accession>
<keyword evidence="9" id="KW-1185">Reference proteome</keyword>
<evidence type="ECO:0000256" key="2">
    <source>
        <dbReference type="ARBA" id="ARBA00022553"/>
    </source>
</evidence>
<keyword evidence="5" id="KW-0449">Lipoprotein</keyword>
<dbReference type="PANTHER" id="PTHR21258:SF55">
    <property type="entry name" value="FI23523P1"/>
    <property type="match status" value="1"/>
</dbReference>
<protein>
    <recommendedName>
        <fullName evidence="7">IRS-type PTB domain-containing protein</fullName>
    </recommendedName>
</protein>
<gene>
    <name evidence="8" type="ORF">ODALV1_LOCUS1832</name>
</gene>
<keyword evidence="4" id="KW-0472">Membrane</keyword>
<feature type="region of interest" description="Disordered" evidence="6">
    <location>
        <begin position="266"/>
        <end position="299"/>
    </location>
</feature>
<feature type="compositionally biased region" description="Low complexity" evidence="6">
    <location>
        <begin position="287"/>
        <end position="299"/>
    </location>
</feature>
<evidence type="ECO:0000313" key="9">
    <source>
        <dbReference type="Proteomes" id="UP001642540"/>
    </source>
</evidence>
<dbReference type="InterPro" id="IPR038742">
    <property type="entry name" value="FRS2_PTB"/>
</dbReference>
<dbReference type="CDD" id="cd01202">
    <property type="entry name" value="PTB_FRS2"/>
    <property type="match status" value="1"/>
</dbReference>
<keyword evidence="3" id="KW-0519">Myristate</keyword>
<dbReference type="PROSITE" id="PS51064">
    <property type="entry name" value="IRS_PTB"/>
    <property type="match status" value="1"/>
</dbReference>
<feature type="region of interest" description="Disordered" evidence="6">
    <location>
        <begin position="119"/>
        <end position="138"/>
    </location>
</feature>